<evidence type="ECO:0000313" key="13">
    <source>
        <dbReference type="Proteomes" id="UP001220209"/>
    </source>
</evidence>
<reference evidence="9 12" key="2">
    <citation type="submission" date="2021-03" db="EMBL/GenBank/DDBJ databases">
        <title>Clinical course, treatment and visual outcome of an outbreak of Burkholderia contaminans endophthalmitis following cataract surgery.</title>
        <authorList>
            <person name="Lind C."/>
            <person name="Olsen K."/>
            <person name="Angelsen N.K."/>
            <person name="Krefting E.A."/>
            <person name="Fossen K."/>
            <person name="Gravningen K."/>
            <person name="Depoorter E."/>
            <person name="Vandamme P."/>
            <person name="Bertelsen G."/>
        </authorList>
    </citation>
    <scope>NUCLEOTIDE SEQUENCE [LARGE SCALE GENOMIC DNA]</scope>
    <source>
        <strain evidence="9 12">51242556</strain>
    </source>
</reference>
<dbReference type="EMBL" id="JAENIB010000049">
    <property type="protein sequence ID" value="MBK1936130.1"/>
    <property type="molecule type" value="Genomic_DNA"/>
</dbReference>
<dbReference type="Gene3D" id="3.40.50.300">
    <property type="entry name" value="P-loop containing nucleotide triphosphate hydrolases"/>
    <property type="match status" value="1"/>
</dbReference>
<evidence type="ECO:0000256" key="6">
    <source>
        <dbReference type="SAM" id="MobiDB-lite"/>
    </source>
</evidence>
<dbReference type="GO" id="GO:0006355">
    <property type="term" value="P:regulation of DNA-templated transcription"/>
    <property type="evidence" value="ECO:0007669"/>
    <property type="project" value="InterPro"/>
</dbReference>
<feature type="domain" description="Sigma-54 factor interaction" evidence="7">
    <location>
        <begin position="43"/>
        <end position="255"/>
    </location>
</feature>
<dbReference type="GeneID" id="93195492"/>
<dbReference type="PRINTS" id="PR01590">
    <property type="entry name" value="HTHFIS"/>
</dbReference>
<dbReference type="PANTHER" id="PTHR32071">
    <property type="entry name" value="TRANSCRIPTIONAL REGULATORY PROTEIN"/>
    <property type="match status" value="1"/>
</dbReference>
<evidence type="ECO:0000256" key="3">
    <source>
        <dbReference type="ARBA" id="ARBA00023015"/>
    </source>
</evidence>
<dbReference type="RefSeq" id="WP_082139457.1">
    <property type="nucleotide sequence ID" value="NZ_AP018359.1"/>
</dbReference>
<evidence type="ECO:0000313" key="12">
    <source>
        <dbReference type="Proteomes" id="UP000664048"/>
    </source>
</evidence>
<dbReference type="CDD" id="cd00009">
    <property type="entry name" value="AAA"/>
    <property type="match status" value="1"/>
</dbReference>
<gene>
    <name evidence="9" type="ORF">J4M89_39335</name>
    <name evidence="8" type="ORF">JIN94_40315</name>
    <name evidence="10" type="ORF">LXE91_32710</name>
</gene>
<dbReference type="PROSITE" id="PS00676">
    <property type="entry name" value="SIGMA54_INTERACT_2"/>
    <property type="match status" value="1"/>
</dbReference>
<dbReference type="PROSITE" id="PS00688">
    <property type="entry name" value="SIGMA54_INTERACT_3"/>
    <property type="match status" value="1"/>
</dbReference>
<name>A0AAP1VCV4_9BURK</name>
<evidence type="ECO:0000313" key="8">
    <source>
        <dbReference type="EMBL" id="MBK1936130.1"/>
    </source>
</evidence>
<dbReference type="Pfam" id="PF00158">
    <property type="entry name" value="Sigma54_activat"/>
    <property type="match status" value="1"/>
</dbReference>
<keyword evidence="2" id="KW-0067">ATP-binding</keyword>
<dbReference type="PROSITE" id="PS50045">
    <property type="entry name" value="SIGMA54_INTERACT_4"/>
    <property type="match status" value="1"/>
</dbReference>
<dbReference type="Gene3D" id="1.10.8.60">
    <property type="match status" value="1"/>
</dbReference>
<evidence type="ECO:0000256" key="2">
    <source>
        <dbReference type="ARBA" id="ARBA00022840"/>
    </source>
</evidence>
<reference evidence="8" key="1">
    <citation type="submission" date="2021-01" db="EMBL/GenBank/DDBJ databases">
        <title>Outbreak of Burkholderia contaminns endophthalmitis traced to a clinical ventilation system.</title>
        <authorList>
            <person name="Lipuma J."/>
            <person name="Spilker T."/>
            <person name="Kratholm J."/>
        </authorList>
    </citation>
    <scope>NUCLEOTIDE SEQUENCE</scope>
    <source>
        <strain evidence="8">HI4954</strain>
    </source>
</reference>
<keyword evidence="4" id="KW-0238">DNA-binding</keyword>
<dbReference type="InterPro" id="IPR025944">
    <property type="entry name" value="Sigma_54_int_dom_CS"/>
</dbReference>
<dbReference type="EMBL" id="JAGEMX010000031">
    <property type="protein sequence ID" value="MBO1835452.1"/>
    <property type="molecule type" value="Genomic_DNA"/>
</dbReference>
<keyword evidence="3" id="KW-0805">Transcription regulation</keyword>
<keyword evidence="1" id="KW-0547">Nucleotide-binding</keyword>
<evidence type="ECO:0000259" key="7">
    <source>
        <dbReference type="PROSITE" id="PS50045"/>
    </source>
</evidence>
<dbReference type="GO" id="GO:0005524">
    <property type="term" value="F:ATP binding"/>
    <property type="evidence" value="ECO:0007669"/>
    <property type="project" value="UniProtKB-KW"/>
</dbReference>
<dbReference type="InterPro" id="IPR027417">
    <property type="entry name" value="P-loop_NTPase"/>
</dbReference>
<accession>A0AAP1VCV4</accession>
<dbReference type="PROSITE" id="PS00675">
    <property type="entry name" value="SIGMA54_INTERACT_1"/>
    <property type="match status" value="1"/>
</dbReference>
<dbReference type="InterPro" id="IPR025662">
    <property type="entry name" value="Sigma_54_int_dom_ATP-bd_1"/>
</dbReference>
<dbReference type="InterPro" id="IPR009057">
    <property type="entry name" value="Homeodomain-like_sf"/>
</dbReference>
<feature type="region of interest" description="Disordered" evidence="6">
    <location>
        <begin position="271"/>
        <end position="298"/>
    </location>
</feature>
<dbReference type="SUPFAM" id="SSF52540">
    <property type="entry name" value="P-loop containing nucleoside triphosphate hydrolases"/>
    <property type="match status" value="1"/>
</dbReference>
<keyword evidence="12" id="KW-1185">Reference proteome</keyword>
<dbReference type="Pfam" id="PF25601">
    <property type="entry name" value="AAA_lid_14"/>
    <property type="match status" value="1"/>
</dbReference>
<feature type="compositionally biased region" description="Polar residues" evidence="6">
    <location>
        <begin position="277"/>
        <end position="295"/>
    </location>
</feature>
<dbReference type="GO" id="GO:0043565">
    <property type="term" value="F:sequence-specific DNA binding"/>
    <property type="evidence" value="ECO:0007669"/>
    <property type="project" value="InterPro"/>
</dbReference>
<dbReference type="InterPro" id="IPR002078">
    <property type="entry name" value="Sigma_54_int"/>
</dbReference>
<dbReference type="InterPro" id="IPR058031">
    <property type="entry name" value="AAA_lid_NorR"/>
</dbReference>
<keyword evidence="5" id="KW-0804">Transcription</keyword>
<dbReference type="SUPFAM" id="SSF46689">
    <property type="entry name" value="Homeodomain-like"/>
    <property type="match status" value="1"/>
</dbReference>
<dbReference type="InterPro" id="IPR025943">
    <property type="entry name" value="Sigma_54_int_dom_ATP-bd_2"/>
</dbReference>
<dbReference type="PANTHER" id="PTHR32071:SF21">
    <property type="entry name" value="TRANSCRIPTIONAL REGULATORY PROTEIN FLGR"/>
    <property type="match status" value="1"/>
</dbReference>
<dbReference type="InterPro" id="IPR002197">
    <property type="entry name" value="HTH_Fis"/>
</dbReference>
<dbReference type="Proteomes" id="UP001220209">
    <property type="component" value="Chromosome 3"/>
</dbReference>
<dbReference type="AlphaFoldDB" id="A0AAP1VCV4"/>
<evidence type="ECO:0000313" key="10">
    <source>
        <dbReference type="EMBL" id="WFN22731.1"/>
    </source>
</evidence>
<sequence>MNATDRQPCDELESNRTTIIRSERSEKICVEGIPESVRLALVRLAPSKLPILIGGETGTGKEVVARFIHDASGLPGPFVGVNCGAISEQLADSELFGHEAGSFTGATSRQKGWFEAANNGTLFLDEVGDLASPLQVKLLRVLQEGELFRVGSRSPITVNLRIIAATNVDLDDAVVAGVFRQDLFYRLNAGQVYLPPLRTRPGDIPLLANHILRSATLATGRQYATLTVAALSKLCAYSWPGNIRELANVLHRGLIESNDGVIHPEHLHIHQGLGDTPQRSSAAATHSPPQASGTPSGVEPLDVIRAELERLLVASPTNLFNSVEALLVKTALRASGANQVRAAQLLGITRSVMRTLLTRHKFIDDQQK</sequence>
<dbReference type="InterPro" id="IPR003593">
    <property type="entry name" value="AAA+_ATPase"/>
</dbReference>
<evidence type="ECO:0000256" key="4">
    <source>
        <dbReference type="ARBA" id="ARBA00023125"/>
    </source>
</evidence>
<dbReference type="Gene3D" id="1.10.10.60">
    <property type="entry name" value="Homeodomain-like"/>
    <property type="match status" value="1"/>
</dbReference>
<dbReference type="SMART" id="SM00382">
    <property type="entry name" value="AAA"/>
    <property type="match status" value="1"/>
</dbReference>
<dbReference type="Proteomes" id="UP000664048">
    <property type="component" value="Unassembled WGS sequence"/>
</dbReference>
<evidence type="ECO:0000256" key="5">
    <source>
        <dbReference type="ARBA" id="ARBA00023163"/>
    </source>
</evidence>
<reference evidence="10 13" key="3">
    <citation type="submission" date="2021-12" db="EMBL/GenBank/DDBJ databases">
        <title>Genomic and phenotypic characterization of three Burkholderia contaminans isolates recovered from different sources.</title>
        <authorList>
            <person name="Lopez De Volder A."/>
            <person name="Fan Y."/>
            <person name="Nunvar J."/>
            <person name="Herrera T."/>
            <person name="Timp W."/>
            <person name="Degrossi J."/>
        </authorList>
    </citation>
    <scope>NUCLEOTIDE SEQUENCE [LARGE SCALE GENOMIC DNA]</scope>
    <source>
        <strain evidence="10 13">LMG 23361</strain>
    </source>
</reference>
<evidence type="ECO:0000313" key="11">
    <source>
        <dbReference type="Proteomes" id="UP000611459"/>
    </source>
</evidence>
<organism evidence="8 11">
    <name type="scientific">Burkholderia contaminans</name>
    <dbReference type="NCBI Taxonomy" id="488447"/>
    <lineage>
        <taxon>Bacteria</taxon>
        <taxon>Pseudomonadati</taxon>
        <taxon>Pseudomonadota</taxon>
        <taxon>Betaproteobacteria</taxon>
        <taxon>Burkholderiales</taxon>
        <taxon>Burkholderiaceae</taxon>
        <taxon>Burkholderia</taxon>
        <taxon>Burkholderia cepacia complex</taxon>
    </lineage>
</organism>
<evidence type="ECO:0000256" key="1">
    <source>
        <dbReference type="ARBA" id="ARBA00022741"/>
    </source>
</evidence>
<protein>
    <submittedName>
        <fullName evidence="10">Sigma-54 dependent transcriptional regulator</fullName>
    </submittedName>
    <submittedName>
        <fullName evidence="8">Sigma-54-dependent Fis family transcriptional regulator</fullName>
    </submittedName>
</protein>
<evidence type="ECO:0000313" key="9">
    <source>
        <dbReference type="EMBL" id="MBO1835452.1"/>
    </source>
</evidence>
<proteinExistence type="predicted"/>
<dbReference type="Proteomes" id="UP000611459">
    <property type="component" value="Unassembled WGS sequence"/>
</dbReference>
<dbReference type="EMBL" id="CP090642">
    <property type="protein sequence ID" value="WFN22731.1"/>
    <property type="molecule type" value="Genomic_DNA"/>
</dbReference>
<dbReference type="FunFam" id="3.40.50.300:FF:000006">
    <property type="entry name" value="DNA-binding transcriptional regulator NtrC"/>
    <property type="match status" value="1"/>
</dbReference>